<evidence type="ECO:0000256" key="4">
    <source>
        <dbReference type="ARBA" id="ARBA00023136"/>
    </source>
</evidence>
<evidence type="ECO:0000313" key="8">
    <source>
        <dbReference type="Proteomes" id="UP000185944"/>
    </source>
</evidence>
<sequence length="447" mass="49560">MENFAACCSLLGGFILSFGVFSLLIKEKLYIAESAVATIYGMICKVGLKYFGMGELVESHLSNSTFIFHFAHMVMSLQLVAVAVTVPKTFFRKNWLSIATLLLPVMAIMFGISTLIVKYVCGFGWPVAMIAGACVTPTDPILASAVLKGRFANKYIPSRLRHLLAIESGSNDGLGFPLLTLPIFLMKHTDKPGGVLSAFKDWFYCTWLFEILVAVVIGVLIGLFARALLKYSLKQHWIDKESFLVYALALAVLVTGVTALIGSDDLLAVFVAGLAFAWDDDMVQDIKDSHIMEVVDLIFNHAFFIIFGAILPMEIFNLKHMSAAFLIILFRRLPGVYLMRMLGLLPGLGLKETFFAGWFGPIGVAAIFFGYHAQHVLGERFHAVTNDIIKCVYAIVFLSIIIHGTTAPVIHLHLRRRQKKGKKEIDVYGSDTEAERDLETPHLQQIV</sequence>
<dbReference type="RefSeq" id="XP_067544958.1">
    <property type="nucleotide sequence ID" value="XM_067689068.1"/>
</dbReference>
<dbReference type="GO" id="GO:0120029">
    <property type="term" value="P:proton export across plasma membrane"/>
    <property type="evidence" value="ECO:0007669"/>
    <property type="project" value="InterPro"/>
</dbReference>
<dbReference type="InterPro" id="IPR004712">
    <property type="entry name" value="Na+/H+_antiporter_fungi"/>
</dbReference>
<gene>
    <name evidence="7" type="ORF">NEDG_01650</name>
</gene>
<dbReference type="OrthoDB" id="2190219at2759"/>
<reference evidence="7 8" key="1">
    <citation type="submission" date="2016-02" db="EMBL/GenBank/DDBJ databases">
        <title>Discovery of a natural microsporidian pathogen with a broad tissue tropism in Caenorhabditis elegans.</title>
        <authorList>
            <person name="Luallen R.J."/>
            <person name="Reinke A.W."/>
            <person name="Tong L."/>
            <person name="Botts M.R."/>
            <person name="Felix M.-A."/>
            <person name="Troemel E.R."/>
        </authorList>
    </citation>
    <scope>NUCLEOTIDE SEQUENCE [LARGE SCALE GENOMIC DNA]</scope>
    <source>
        <strain evidence="7 8">JUm2807</strain>
    </source>
</reference>
<dbReference type="PANTHER" id="PTHR31382">
    <property type="entry name" value="NA(+)/H(+) ANTIPORTER"/>
    <property type="match status" value="1"/>
</dbReference>
<keyword evidence="8" id="KW-1185">Reference proteome</keyword>
<evidence type="ECO:0000313" key="7">
    <source>
        <dbReference type="EMBL" id="OAG31237.1"/>
    </source>
</evidence>
<evidence type="ECO:0000256" key="5">
    <source>
        <dbReference type="SAM" id="Phobius"/>
    </source>
</evidence>
<dbReference type="PANTHER" id="PTHR31382:SF1">
    <property type="entry name" value="SODIUM ION_PROTON EXCHANGER (EUROFUNG)"/>
    <property type="match status" value="1"/>
</dbReference>
<dbReference type="Proteomes" id="UP000185944">
    <property type="component" value="Unassembled WGS sequence"/>
</dbReference>
<dbReference type="GO" id="GO:0015385">
    <property type="term" value="F:sodium:proton antiporter activity"/>
    <property type="evidence" value="ECO:0007669"/>
    <property type="project" value="InterPro"/>
</dbReference>
<dbReference type="AlphaFoldDB" id="A0A177EH12"/>
<evidence type="ECO:0000256" key="2">
    <source>
        <dbReference type="ARBA" id="ARBA00022692"/>
    </source>
</evidence>
<dbReference type="GO" id="GO:0042391">
    <property type="term" value="P:regulation of membrane potential"/>
    <property type="evidence" value="ECO:0007669"/>
    <property type="project" value="InterPro"/>
</dbReference>
<dbReference type="InterPro" id="IPR038770">
    <property type="entry name" value="Na+/solute_symporter_sf"/>
</dbReference>
<accession>A0A177EH12</accession>
<feature type="transmembrane region" description="Helical" evidence="5">
    <location>
        <begin position="123"/>
        <end position="142"/>
    </location>
</feature>
<comment type="caution">
    <text evidence="7">The sequence shown here is derived from an EMBL/GenBank/DDBJ whole genome shotgun (WGS) entry which is preliminary data.</text>
</comment>
<dbReference type="GeneID" id="93648000"/>
<keyword evidence="4 5" id="KW-0472">Membrane</keyword>
<dbReference type="Gene3D" id="1.20.1530.20">
    <property type="match status" value="1"/>
</dbReference>
<dbReference type="InterPro" id="IPR006153">
    <property type="entry name" value="Cation/H_exchanger_TM"/>
</dbReference>
<dbReference type="EMBL" id="LTDL01000021">
    <property type="protein sequence ID" value="OAG31237.1"/>
    <property type="molecule type" value="Genomic_DNA"/>
</dbReference>
<evidence type="ECO:0000256" key="1">
    <source>
        <dbReference type="ARBA" id="ARBA00004141"/>
    </source>
</evidence>
<evidence type="ECO:0000256" key="3">
    <source>
        <dbReference type="ARBA" id="ARBA00022989"/>
    </source>
</evidence>
<dbReference type="GO" id="GO:0036376">
    <property type="term" value="P:sodium ion export across plasma membrane"/>
    <property type="evidence" value="ECO:0007669"/>
    <property type="project" value="InterPro"/>
</dbReference>
<proteinExistence type="predicted"/>
<dbReference type="STRING" id="1805483.A0A177EH12"/>
<protein>
    <recommendedName>
        <fullName evidence="6">Cation/H+ exchanger transmembrane domain-containing protein</fullName>
    </recommendedName>
</protein>
<dbReference type="GO" id="GO:0005886">
    <property type="term" value="C:plasma membrane"/>
    <property type="evidence" value="ECO:0007669"/>
    <property type="project" value="InterPro"/>
</dbReference>
<organism evidence="7 8">
    <name type="scientific">Nematocida displodere</name>
    <dbReference type="NCBI Taxonomy" id="1805483"/>
    <lineage>
        <taxon>Eukaryota</taxon>
        <taxon>Fungi</taxon>
        <taxon>Fungi incertae sedis</taxon>
        <taxon>Microsporidia</taxon>
        <taxon>Nematocida</taxon>
    </lineage>
</organism>
<feature type="transmembrane region" description="Helical" evidence="5">
    <location>
        <begin position="323"/>
        <end position="342"/>
    </location>
</feature>
<evidence type="ECO:0000259" key="6">
    <source>
        <dbReference type="Pfam" id="PF00999"/>
    </source>
</evidence>
<dbReference type="Pfam" id="PF00999">
    <property type="entry name" value="Na_H_Exchanger"/>
    <property type="match status" value="1"/>
</dbReference>
<dbReference type="VEuPathDB" id="MicrosporidiaDB:NEDG_01650"/>
<feature type="transmembrane region" description="Helical" evidence="5">
    <location>
        <begin position="294"/>
        <end position="311"/>
    </location>
</feature>
<name>A0A177EH12_9MICR</name>
<feature type="transmembrane region" description="Helical" evidence="5">
    <location>
        <begin position="354"/>
        <end position="372"/>
    </location>
</feature>
<feature type="transmembrane region" description="Helical" evidence="5">
    <location>
        <begin position="392"/>
        <end position="414"/>
    </location>
</feature>
<feature type="transmembrane region" description="Helical" evidence="5">
    <location>
        <begin position="241"/>
        <end position="260"/>
    </location>
</feature>
<feature type="transmembrane region" description="Helical" evidence="5">
    <location>
        <begin position="206"/>
        <end position="229"/>
    </location>
</feature>
<feature type="transmembrane region" description="Helical" evidence="5">
    <location>
        <begin position="66"/>
        <end position="86"/>
    </location>
</feature>
<feature type="domain" description="Cation/H+ exchanger transmembrane" evidence="6">
    <location>
        <begin position="22"/>
        <end position="409"/>
    </location>
</feature>
<feature type="transmembrane region" description="Helical" evidence="5">
    <location>
        <begin position="98"/>
        <end position="117"/>
    </location>
</feature>
<comment type="subcellular location">
    <subcellularLocation>
        <location evidence="1">Membrane</location>
        <topology evidence="1">Multi-pass membrane protein</topology>
    </subcellularLocation>
</comment>
<keyword evidence="2 5" id="KW-0812">Transmembrane</keyword>
<keyword evidence="3 5" id="KW-1133">Transmembrane helix</keyword>